<comment type="caution">
    <text evidence="2">The sequence shown here is derived from an EMBL/GenBank/DDBJ whole genome shotgun (WGS) entry which is preliminary data.</text>
</comment>
<evidence type="ECO:0000313" key="3">
    <source>
        <dbReference type="Proteomes" id="UP000011135"/>
    </source>
</evidence>
<keyword evidence="1" id="KW-0472">Membrane</keyword>
<dbReference type="Proteomes" id="UP000011135">
    <property type="component" value="Unassembled WGS sequence"/>
</dbReference>
<sequence>METFDWGAYVQTFTLGAFPWISQLKKLDIHFKSKGFDAHGIYNFFASIFSMSIFIYMSESLPYEIINFPSWWIFIISAFVLCLIYIFIYIYYKNDVNSDKMKWPIFVNFVSYVLLFCTLTTGFGLLKVHYGYYYFKGRVVNEKEEPISSAFLEVRGNSNEVINEFYSDDKGVFNILIAKDDFEKCRSFIILKENYHEEKGYISKAAFNDQIEKIILNEFEE</sequence>
<evidence type="ECO:0000256" key="1">
    <source>
        <dbReference type="SAM" id="Phobius"/>
    </source>
</evidence>
<dbReference type="EMBL" id="AMZN01000085">
    <property type="protein sequence ID" value="ELR69044.1"/>
    <property type="molecule type" value="Genomic_DNA"/>
</dbReference>
<feature type="transmembrane region" description="Helical" evidence="1">
    <location>
        <begin position="70"/>
        <end position="92"/>
    </location>
</feature>
<keyword evidence="3" id="KW-1185">Reference proteome</keyword>
<organism evidence="2 3">
    <name type="scientific">Fulvivirga imtechensis AK7</name>
    <dbReference type="NCBI Taxonomy" id="1237149"/>
    <lineage>
        <taxon>Bacteria</taxon>
        <taxon>Pseudomonadati</taxon>
        <taxon>Bacteroidota</taxon>
        <taxon>Cytophagia</taxon>
        <taxon>Cytophagales</taxon>
        <taxon>Fulvivirgaceae</taxon>
        <taxon>Fulvivirga</taxon>
    </lineage>
</organism>
<evidence type="ECO:0000313" key="2">
    <source>
        <dbReference type="EMBL" id="ELR69044.1"/>
    </source>
</evidence>
<feature type="transmembrane region" description="Helical" evidence="1">
    <location>
        <begin position="36"/>
        <end position="58"/>
    </location>
</feature>
<keyword evidence="1" id="KW-1133">Transmembrane helix</keyword>
<keyword evidence="1" id="KW-0812">Transmembrane</keyword>
<reference evidence="2 3" key="1">
    <citation type="submission" date="2012-12" db="EMBL/GenBank/DDBJ databases">
        <title>Genome assembly of Fulvivirga imtechensis AK7.</title>
        <authorList>
            <person name="Nupur N."/>
            <person name="Khatri I."/>
            <person name="Kumar R."/>
            <person name="Subramanian S."/>
            <person name="Pinnaka A."/>
        </authorList>
    </citation>
    <scope>NUCLEOTIDE SEQUENCE [LARGE SCALE GENOMIC DNA]</scope>
    <source>
        <strain evidence="2 3">AK7</strain>
    </source>
</reference>
<dbReference type="OrthoDB" id="1493543at2"/>
<dbReference type="STRING" id="1237149.C900_05529"/>
<accession>L8JND3</accession>
<protein>
    <submittedName>
        <fullName evidence="2">Uncharacterized protein</fullName>
    </submittedName>
</protein>
<name>L8JND3_9BACT</name>
<dbReference type="AlphaFoldDB" id="L8JND3"/>
<gene>
    <name evidence="2" type="ORF">C900_05529</name>
</gene>
<dbReference type="RefSeq" id="WP_009582630.1">
    <property type="nucleotide sequence ID" value="NZ_AMZN01000085.1"/>
</dbReference>
<proteinExistence type="predicted"/>
<feature type="transmembrane region" description="Helical" evidence="1">
    <location>
        <begin position="104"/>
        <end position="126"/>
    </location>
</feature>